<dbReference type="AlphaFoldDB" id="A0A0S6VQF2"/>
<evidence type="ECO:0000313" key="2">
    <source>
        <dbReference type="Proteomes" id="UP000030700"/>
    </source>
</evidence>
<dbReference type="Proteomes" id="UP000030700">
    <property type="component" value="Unassembled WGS sequence"/>
</dbReference>
<dbReference type="HOGENOM" id="CLU_112785_0_0_0"/>
<proteinExistence type="predicted"/>
<organism evidence="1">
    <name type="scientific">Candidatus Moduliflexus flocculans</name>
    <dbReference type="NCBI Taxonomy" id="1499966"/>
    <lineage>
        <taxon>Bacteria</taxon>
        <taxon>Candidatus Moduliflexota</taxon>
        <taxon>Candidatus Moduliflexia</taxon>
        <taxon>Candidatus Moduliflexales</taxon>
        <taxon>Candidatus Moduliflexaceae</taxon>
    </lineage>
</organism>
<dbReference type="EMBL" id="DF820455">
    <property type="protein sequence ID" value="GAK49448.1"/>
    <property type="molecule type" value="Genomic_DNA"/>
</dbReference>
<gene>
    <name evidence="1" type="ORF">U14_00670</name>
</gene>
<name>A0A0S6VQF2_9BACT</name>
<protein>
    <submittedName>
        <fullName evidence="1">Uncharacterized protein</fullName>
    </submittedName>
</protein>
<keyword evidence="2" id="KW-1185">Reference proteome</keyword>
<reference evidence="1" key="1">
    <citation type="journal article" date="2015" name="PeerJ">
        <title>First genomic representation of candidate bacterial phylum KSB3 points to enhanced environmental sensing as a trigger of wastewater bulking.</title>
        <authorList>
            <person name="Sekiguchi Y."/>
            <person name="Ohashi A."/>
            <person name="Parks D.H."/>
            <person name="Yamauchi T."/>
            <person name="Tyson G.W."/>
            <person name="Hugenholtz P."/>
        </authorList>
    </citation>
    <scope>NUCLEOTIDE SEQUENCE [LARGE SCALE GENOMIC DNA]</scope>
</reference>
<dbReference type="STRING" id="1499966.U14_00670"/>
<sequence>MKMLSFSHVTFADLQKLVNIRQVVNDAAFGDWFGYAYPLNPTERQLLAALVEEHRPFMLSYSEDELKMKFLAPLLNAVHFHENGIRDWYQRPLKATINQVTLNGYVDFMVAKGVEEPEYPYFFIQEFKKTKIEQDPKNQLLAEMLVAIETNQTNIMRGAFIIGQHWQFMMLVKTFSNTYEYMVSKSFDSAWLEELLQIYTNLQAVKALFCHE</sequence>
<evidence type="ECO:0000313" key="1">
    <source>
        <dbReference type="EMBL" id="GAK49448.1"/>
    </source>
</evidence>
<accession>A0A0S6VQF2</accession>